<dbReference type="Proteomes" id="UP000008366">
    <property type="component" value="Unassembled WGS sequence"/>
</dbReference>
<proteinExistence type="predicted"/>
<dbReference type="AlphaFoldDB" id="K6WJV6"/>
<dbReference type="RefSeq" id="WP_006590609.1">
    <property type="nucleotide sequence ID" value="NZ_BAHD01000002.1"/>
</dbReference>
<reference evidence="1 2" key="1">
    <citation type="submission" date="2012-08" db="EMBL/GenBank/DDBJ databases">
        <title>Whole genome shotgun sequence of Kineosphaera limosa NBRC 100340.</title>
        <authorList>
            <person name="Yoshida I."/>
            <person name="Isaki S."/>
            <person name="Hosoyama A."/>
            <person name="Tsuchikane K."/>
            <person name="Katsumata H."/>
            <person name="Ando Y."/>
            <person name="Ohji S."/>
            <person name="Hamada M."/>
            <person name="Tamura T."/>
            <person name="Yamazoe A."/>
            <person name="Yamazaki S."/>
            <person name="Fujita N."/>
        </authorList>
    </citation>
    <scope>NUCLEOTIDE SEQUENCE [LARGE SCALE GENOMIC DNA]</scope>
    <source>
        <strain evidence="1 2">NBRC 100340</strain>
    </source>
</reference>
<name>K6WJV6_9MICO</name>
<comment type="caution">
    <text evidence="1">The sequence shown here is derived from an EMBL/GenBank/DDBJ whole genome shotgun (WGS) entry which is preliminary data.</text>
</comment>
<accession>K6WJV6</accession>
<dbReference type="EMBL" id="BAHD01000002">
    <property type="protein sequence ID" value="GAB94076.1"/>
    <property type="molecule type" value="Genomic_DNA"/>
</dbReference>
<dbReference type="OrthoDB" id="4870634at2"/>
<dbReference type="eggNOG" id="ENOG502ZXMN">
    <property type="taxonomic scope" value="Bacteria"/>
</dbReference>
<evidence type="ECO:0000313" key="1">
    <source>
        <dbReference type="EMBL" id="GAB94076.1"/>
    </source>
</evidence>
<evidence type="ECO:0000313" key="2">
    <source>
        <dbReference type="Proteomes" id="UP000008366"/>
    </source>
</evidence>
<sequence>MIDDPVPPAARRELERLARRWQQLPLDRALRCVPAVHALAQRFADQAVAPSLTGDRLPDLGPAVVIDQLIVTTHDLAAARAATPTAEPTVDIAAELAALRRDIG</sequence>
<keyword evidence="2" id="KW-1185">Reference proteome</keyword>
<organism evidence="1 2">
    <name type="scientific">Kineosphaera limosa NBRC 100340</name>
    <dbReference type="NCBI Taxonomy" id="1184609"/>
    <lineage>
        <taxon>Bacteria</taxon>
        <taxon>Bacillati</taxon>
        <taxon>Actinomycetota</taxon>
        <taxon>Actinomycetes</taxon>
        <taxon>Micrococcales</taxon>
        <taxon>Dermatophilaceae</taxon>
        <taxon>Kineosphaera</taxon>
    </lineage>
</organism>
<gene>
    <name evidence="1" type="ORF">KILIM_002_00330</name>
</gene>
<protein>
    <submittedName>
        <fullName evidence="1">Uncharacterized protein</fullName>
    </submittedName>
</protein>
<dbReference type="STRING" id="1184609.KILIM_002_00330"/>